<keyword evidence="1" id="KW-0472">Membrane</keyword>
<feature type="transmembrane region" description="Helical" evidence="1">
    <location>
        <begin position="91"/>
        <end position="110"/>
    </location>
</feature>
<sequence>MKSQETEYREDLEKRLKSAFPKEWKELSQEKKDLAIDRFYKVAWLRKTTVKETLGEVSDRNLGIGLLLVGSVLAILGGLVVNILDRYFESLGLVYEVGAPALFFLFIWWFNKIFYKSLNDKYRQVDFLNKLLNDEID</sequence>
<organism evidence="2 3">
    <name type="scientific">Candidatus Taylorbacteria bacterium CG10_big_fil_rev_8_21_14_0_10_41_48</name>
    <dbReference type="NCBI Taxonomy" id="1975024"/>
    <lineage>
        <taxon>Bacteria</taxon>
        <taxon>Candidatus Tayloriibacteriota</taxon>
    </lineage>
</organism>
<name>A0A2M8LCX2_9BACT</name>
<comment type="caution">
    <text evidence="2">The sequence shown here is derived from an EMBL/GenBank/DDBJ whole genome shotgun (WGS) entry which is preliminary data.</text>
</comment>
<reference evidence="3" key="1">
    <citation type="submission" date="2017-09" db="EMBL/GenBank/DDBJ databases">
        <title>Depth-based differentiation of microbial function through sediment-hosted aquifers and enrichment of novel symbionts in the deep terrestrial subsurface.</title>
        <authorList>
            <person name="Probst A.J."/>
            <person name="Ladd B."/>
            <person name="Jarett J.K."/>
            <person name="Geller-Mcgrath D.E."/>
            <person name="Sieber C.M.K."/>
            <person name="Emerson J.B."/>
            <person name="Anantharaman K."/>
            <person name="Thomas B.C."/>
            <person name="Malmstrom R."/>
            <person name="Stieglmeier M."/>
            <person name="Klingl A."/>
            <person name="Woyke T."/>
            <person name="Ryan C.M."/>
            <person name="Banfield J.F."/>
        </authorList>
    </citation>
    <scope>NUCLEOTIDE SEQUENCE [LARGE SCALE GENOMIC DNA]</scope>
</reference>
<keyword evidence="1" id="KW-0812">Transmembrane</keyword>
<gene>
    <name evidence="2" type="ORF">COV01_00390</name>
</gene>
<evidence type="ECO:0000313" key="2">
    <source>
        <dbReference type="EMBL" id="PJE74483.1"/>
    </source>
</evidence>
<feature type="transmembrane region" description="Helical" evidence="1">
    <location>
        <begin position="62"/>
        <end position="84"/>
    </location>
</feature>
<accession>A0A2M8LCX2</accession>
<evidence type="ECO:0000313" key="3">
    <source>
        <dbReference type="Proteomes" id="UP000228700"/>
    </source>
</evidence>
<dbReference type="AlphaFoldDB" id="A0A2M8LCX2"/>
<evidence type="ECO:0000256" key="1">
    <source>
        <dbReference type="SAM" id="Phobius"/>
    </source>
</evidence>
<dbReference type="Proteomes" id="UP000228700">
    <property type="component" value="Unassembled WGS sequence"/>
</dbReference>
<proteinExistence type="predicted"/>
<keyword evidence="1" id="KW-1133">Transmembrane helix</keyword>
<dbReference type="EMBL" id="PFEQ01000001">
    <property type="protein sequence ID" value="PJE74483.1"/>
    <property type="molecule type" value="Genomic_DNA"/>
</dbReference>
<protein>
    <submittedName>
        <fullName evidence="2">Uncharacterized protein</fullName>
    </submittedName>
</protein>